<dbReference type="InterPro" id="IPR029035">
    <property type="entry name" value="DHS-like_NAD/FAD-binding_dom"/>
</dbReference>
<dbReference type="SUPFAM" id="SSF52467">
    <property type="entry name" value="DHS-like NAD/FAD-binding domain"/>
    <property type="match status" value="1"/>
</dbReference>
<feature type="binding site" evidence="6">
    <location>
        <position position="289"/>
    </location>
    <ligand>
        <name>Zn(2+)</name>
        <dbReference type="ChEBI" id="CHEBI:29105"/>
    </ligand>
</feature>
<organism evidence="9 10">
    <name type="scientific">Chlorella sorokiniana</name>
    <name type="common">Freshwater green alga</name>
    <dbReference type="NCBI Taxonomy" id="3076"/>
    <lineage>
        <taxon>Eukaryota</taxon>
        <taxon>Viridiplantae</taxon>
        <taxon>Chlorophyta</taxon>
        <taxon>core chlorophytes</taxon>
        <taxon>Trebouxiophyceae</taxon>
        <taxon>Chlorellales</taxon>
        <taxon>Chlorellaceae</taxon>
        <taxon>Chlorella clade</taxon>
        <taxon>Chlorella</taxon>
    </lineage>
</organism>
<dbReference type="InterPro" id="IPR003000">
    <property type="entry name" value="Sirtuin"/>
</dbReference>
<protein>
    <submittedName>
        <fullName evidence="9">NAD-dependent deacetylase sirtuin-2</fullName>
    </submittedName>
</protein>
<gene>
    <name evidence="9" type="ORF">C2E21_8659</name>
</gene>
<evidence type="ECO:0000256" key="3">
    <source>
        <dbReference type="ARBA" id="ARBA00022723"/>
    </source>
</evidence>
<dbReference type="InterPro" id="IPR026591">
    <property type="entry name" value="Sirtuin_cat_small_dom_sf"/>
</dbReference>
<keyword evidence="10" id="KW-1185">Reference proteome</keyword>
<dbReference type="PANTHER" id="PTHR11085:SF6">
    <property type="entry name" value="NAD-DEPENDENT PROTEIN DEACETYLASE SIRTUIN-2"/>
    <property type="match status" value="1"/>
</dbReference>
<evidence type="ECO:0000313" key="10">
    <source>
        <dbReference type="Proteomes" id="UP000239899"/>
    </source>
</evidence>
<dbReference type="GO" id="GO:0070403">
    <property type="term" value="F:NAD+ binding"/>
    <property type="evidence" value="ECO:0007669"/>
    <property type="project" value="InterPro"/>
</dbReference>
<accession>A0A2P6TDX3</accession>
<feature type="binding site" evidence="6">
    <location>
        <position position="268"/>
    </location>
    <ligand>
        <name>Zn(2+)</name>
        <dbReference type="ChEBI" id="CHEBI:29105"/>
    </ligand>
</feature>
<reference evidence="9 10" key="1">
    <citation type="journal article" date="2018" name="Plant J.">
        <title>Genome sequences of Chlorella sorokiniana UTEX 1602 and Micractinium conductrix SAG 241.80: implications to maltose excretion by a green alga.</title>
        <authorList>
            <person name="Arriola M.B."/>
            <person name="Velmurugan N."/>
            <person name="Zhang Y."/>
            <person name="Plunkett M.H."/>
            <person name="Hondzo H."/>
            <person name="Barney B.M."/>
        </authorList>
    </citation>
    <scope>NUCLEOTIDE SEQUENCE [LARGE SCALE GENOMIC DNA]</scope>
    <source>
        <strain evidence="10">UTEX 1602</strain>
    </source>
</reference>
<dbReference type="AlphaFoldDB" id="A0A2P6TDX3"/>
<feature type="binding site" evidence="6">
    <location>
        <position position="296"/>
    </location>
    <ligand>
        <name>Zn(2+)</name>
        <dbReference type="ChEBI" id="CHEBI:29105"/>
    </ligand>
</feature>
<dbReference type="Gene3D" id="3.40.50.1220">
    <property type="entry name" value="TPP-binding domain"/>
    <property type="match status" value="1"/>
</dbReference>
<keyword evidence="5" id="KW-0520">NAD</keyword>
<comment type="caution">
    <text evidence="9">The sequence shown here is derived from an EMBL/GenBank/DDBJ whole genome shotgun (WGS) entry which is preliminary data.</text>
</comment>
<keyword evidence="4 6" id="KW-0862">Zinc</keyword>
<dbReference type="PANTHER" id="PTHR11085">
    <property type="entry name" value="NAD-DEPENDENT PROTEIN DEACYLASE SIRTUIN-5, MITOCHONDRIAL-RELATED"/>
    <property type="match status" value="1"/>
</dbReference>
<proteinExistence type="predicted"/>
<evidence type="ECO:0000256" key="6">
    <source>
        <dbReference type="PROSITE-ProRule" id="PRU00236"/>
    </source>
</evidence>
<dbReference type="OrthoDB" id="424302at2759"/>
<dbReference type="GO" id="GO:0017136">
    <property type="term" value="F:histone deacetylase activity, NAD-dependent"/>
    <property type="evidence" value="ECO:0007669"/>
    <property type="project" value="TreeGrafter"/>
</dbReference>
<feature type="binding site" evidence="6">
    <location>
        <position position="265"/>
    </location>
    <ligand>
        <name>Zn(2+)</name>
        <dbReference type="ChEBI" id="CHEBI:29105"/>
    </ligand>
</feature>
<feature type="region of interest" description="Disordered" evidence="7">
    <location>
        <begin position="1"/>
        <end position="98"/>
    </location>
</feature>
<comment type="cofactor">
    <cofactor evidence="1">
        <name>Zn(2+)</name>
        <dbReference type="ChEBI" id="CHEBI:29105"/>
    </cofactor>
</comment>
<sequence>MPQPAPSAAPEVAASAAASAVQEAVPTAAADDDDDAVEAATEAAAPAAEQPRAASATSSDRSAAGGQGSAQPPSSSSDVEDEGAEPSGRGYSSSSEDEEADLAAVISRLKEVLSVSEEAEVQLAKPPLLPTFDLAGIAALIKAGAAKRIICMCGAGISVSAGIPDFRSPGTGLYHRLEEYGLPHPHAVFEIDFFRRNPRPFYTLAKELFPGTFLATPTHYFMRLLHDKGLLLRCFTQNIDSLEHQAGLPTEAVVAAHGNFDTARCIKCGMPHDVDYVREAVFKQEGNPCHCKKRSCNGLVKPDIVFFGESLPERFWERVPLDFSQADLLIVMGTSLVVNPFAGLIDYVGQHVPRVLINREKAGELTSVKRSLGYTRGFDWDPATNYRDALYLGDCDAGVRQLCQLLGWEEDLDALMAAGQAQFEQARAGGAAGAVEDAAVAAAGSSSTEAVLRATAEAAAGAAQAAEPAGEAAAEVKAETVAAKVAAQAAL</sequence>
<dbReference type="STRING" id="3076.A0A2P6TDX3"/>
<dbReference type="GO" id="GO:0005634">
    <property type="term" value="C:nucleus"/>
    <property type="evidence" value="ECO:0007669"/>
    <property type="project" value="TreeGrafter"/>
</dbReference>
<name>A0A2P6TDX3_CHLSO</name>
<dbReference type="Pfam" id="PF02146">
    <property type="entry name" value="SIR2"/>
    <property type="match status" value="1"/>
</dbReference>
<evidence type="ECO:0000313" key="9">
    <source>
        <dbReference type="EMBL" id="PRW20829.1"/>
    </source>
</evidence>
<keyword evidence="2" id="KW-0808">Transferase</keyword>
<dbReference type="GO" id="GO:0046872">
    <property type="term" value="F:metal ion binding"/>
    <property type="evidence" value="ECO:0007669"/>
    <property type="project" value="UniProtKB-KW"/>
</dbReference>
<evidence type="ECO:0000256" key="4">
    <source>
        <dbReference type="ARBA" id="ARBA00022833"/>
    </source>
</evidence>
<dbReference type="Gene3D" id="3.30.1600.10">
    <property type="entry name" value="SIR2/SIRT2 'Small Domain"/>
    <property type="match status" value="1"/>
</dbReference>
<feature type="compositionally biased region" description="Low complexity" evidence="7">
    <location>
        <begin position="38"/>
        <end position="77"/>
    </location>
</feature>
<evidence type="ECO:0000256" key="1">
    <source>
        <dbReference type="ARBA" id="ARBA00001947"/>
    </source>
</evidence>
<keyword evidence="3 6" id="KW-0479">Metal-binding</keyword>
<dbReference type="EMBL" id="LHPG02000021">
    <property type="protein sequence ID" value="PRW20829.1"/>
    <property type="molecule type" value="Genomic_DNA"/>
</dbReference>
<dbReference type="PROSITE" id="PS50305">
    <property type="entry name" value="SIRTUIN"/>
    <property type="match status" value="1"/>
</dbReference>
<evidence type="ECO:0000256" key="7">
    <source>
        <dbReference type="SAM" id="MobiDB-lite"/>
    </source>
</evidence>
<evidence type="ECO:0000259" key="8">
    <source>
        <dbReference type="PROSITE" id="PS50305"/>
    </source>
</evidence>
<dbReference type="InterPro" id="IPR050134">
    <property type="entry name" value="NAD-dep_sirtuin_deacylases"/>
</dbReference>
<dbReference type="CDD" id="cd01408">
    <property type="entry name" value="SIRT1"/>
    <property type="match status" value="1"/>
</dbReference>
<feature type="compositionally biased region" description="Low complexity" evidence="7">
    <location>
        <begin position="8"/>
        <end position="29"/>
    </location>
</feature>
<evidence type="ECO:0000256" key="2">
    <source>
        <dbReference type="ARBA" id="ARBA00022679"/>
    </source>
</evidence>
<feature type="domain" description="Deacetylase sirtuin-type" evidence="8">
    <location>
        <begin position="127"/>
        <end position="409"/>
    </location>
</feature>
<dbReference type="InterPro" id="IPR026590">
    <property type="entry name" value="Ssirtuin_cat_dom"/>
</dbReference>
<feature type="active site" description="Proton acceptor" evidence="6">
    <location>
        <position position="257"/>
    </location>
</feature>
<dbReference type="Proteomes" id="UP000239899">
    <property type="component" value="Unassembled WGS sequence"/>
</dbReference>
<evidence type="ECO:0000256" key="5">
    <source>
        <dbReference type="ARBA" id="ARBA00023027"/>
    </source>
</evidence>